<dbReference type="InterPro" id="IPR011055">
    <property type="entry name" value="Dup_hybrid_motif"/>
</dbReference>
<dbReference type="GO" id="GO:0016787">
    <property type="term" value="F:hydrolase activity"/>
    <property type="evidence" value="ECO:0007669"/>
    <property type="project" value="UniProtKB-KW"/>
</dbReference>
<evidence type="ECO:0000256" key="4">
    <source>
        <dbReference type="ARBA" id="ARBA00022723"/>
    </source>
</evidence>
<gene>
    <name evidence="11" type="ORF">ABC969_08230</name>
</gene>
<evidence type="ECO:0000313" key="11">
    <source>
        <dbReference type="EMBL" id="MEN2786404.1"/>
    </source>
</evidence>
<keyword evidence="7" id="KW-0862">Zinc</keyword>
<keyword evidence="6 11" id="KW-0378">Hydrolase</keyword>
<dbReference type="PANTHER" id="PTHR21666">
    <property type="entry name" value="PEPTIDASE-RELATED"/>
    <property type="match status" value="1"/>
</dbReference>
<comment type="cofactor">
    <cofactor evidence="1">
        <name>Zn(2+)</name>
        <dbReference type="ChEBI" id="CHEBI:29105"/>
    </cofactor>
</comment>
<evidence type="ECO:0000256" key="3">
    <source>
        <dbReference type="ARBA" id="ARBA00022670"/>
    </source>
</evidence>
<keyword evidence="8" id="KW-0482">Metalloprotease</keyword>
<keyword evidence="4" id="KW-0479">Metal-binding</keyword>
<evidence type="ECO:0000256" key="5">
    <source>
        <dbReference type="ARBA" id="ARBA00022729"/>
    </source>
</evidence>
<evidence type="ECO:0000256" key="1">
    <source>
        <dbReference type="ARBA" id="ARBA00001947"/>
    </source>
</evidence>
<protein>
    <submittedName>
        <fullName evidence="11">M23 family metallopeptidase</fullName>
        <ecNumber evidence="11">3.4.-.-</ecNumber>
    </submittedName>
</protein>
<dbReference type="PANTHER" id="PTHR21666:SF289">
    <property type="entry name" value="L-ALA--D-GLU ENDOPEPTIDASE"/>
    <property type="match status" value="1"/>
</dbReference>
<dbReference type="Gene3D" id="3.10.450.350">
    <property type="match status" value="1"/>
</dbReference>
<feature type="domain" description="Csd3-like second N-terminal" evidence="10">
    <location>
        <begin position="241"/>
        <end position="350"/>
    </location>
</feature>
<dbReference type="Gene3D" id="2.70.70.10">
    <property type="entry name" value="Glucose Permease (Domain IIA)"/>
    <property type="match status" value="1"/>
</dbReference>
<evidence type="ECO:0000259" key="9">
    <source>
        <dbReference type="Pfam" id="PF01551"/>
    </source>
</evidence>
<dbReference type="EMBL" id="JBDIMF010000002">
    <property type="protein sequence ID" value="MEN2786404.1"/>
    <property type="molecule type" value="Genomic_DNA"/>
</dbReference>
<keyword evidence="3" id="KW-0645">Protease</keyword>
<proteinExistence type="predicted"/>
<comment type="subcellular location">
    <subcellularLocation>
        <location evidence="2">Cell envelope</location>
    </subcellularLocation>
</comment>
<evidence type="ECO:0000313" key="12">
    <source>
        <dbReference type="Proteomes" id="UP001404104"/>
    </source>
</evidence>
<dbReference type="Proteomes" id="UP001404104">
    <property type="component" value="Unassembled WGS sequence"/>
</dbReference>
<comment type="caution">
    <text evidence="11">The sequence shown here is derived from an EMBL/GenBank/DDBJ whole genome shotgun (WGS) entry which is preliminary data.</text>
</comment>
<evidence type="ECO:0000256" key="8">
    <source>
        <dbReference type="ARBA" id="ARBA00023049"/>
    </source>
</evidence>
<dbReference type="InterPro" id="IPR045834">
    <property type="entry name" value="Csd3_N2"/>
</dbReference>
<feature type="domain" description="M23ase beta-sheet core" evidence="9">
    <location>
        <begin position="364"/>
        <end position="459"/>
    </location>
</feature>
<sequence>MGLLALFLRTDQGNDQAGGTATVSFGRAVVLPTRLSRVDRWRARLARTDWAPDLGSRIGSRDWWRGAATCTALIAATCSLAPGFDRTITGKVAAPLAGAQWQEARAQSIAPLAWGAATGRSMAAGDLVAPLAHTPERPMIELTATYGKGDDFTRLLQRAGVSASDASRAAGLVAGVVPLEQLRPGTRMDIMLGRRANRNVPRPLQRLDFRARFDLNLSLARSGDALAMTRQPIAIDSTPLRIQGLAGASLYRSARAAGAPAKAVEAYIKAIASRVSIGAVSPSDRFDFVLQQARAATGEVQLGQLMFAGLDQGRKKTQLVKWDDGTWYEANGQTQRRGFMGMPVSGRVTSGFGLRMHPLLRYARMHKGLDIGAPWGTPIYAAIAGVVRMAGRNAGYGNFVKLDHGGGVASGYGHMSRILVRSGQHVARGQQIGTVGSTGMSTGPHLHWEVWKNGVAVNPKSISLASITVLSGEKLRAFKARVAMLLAVKPGGR</sequence>
<organism evidence="11 12">
    <name type="scientific">Sphingomonas qilianensis</name>
    <dbReference type="NCBI Taxonomy" id="1736690"/>
    <lineage>
        <taxon>Bacteria</taxon>
        <taxon>Pseudomonadati</taxon>
        <taxon>Pseudomonadota</taxon>
        <taxon>Alphaproteobacteria</taxon>
        <taxon>Sphingomonadales</taxon>
        <taxon>Sphingomonadaceae</taxon>
        <taxon>Sphingomonas</taxon>
    </lineage>
</organism>
<dbReference type="RefSeq" id="WP_345864192.1">
    <property type="nucleotide sequence ID" value="NZ_JBDIMF010000002.1"/>
</dbReference>
<dbReference type="InterPro" id="IPR016047">
    <property type="entry name" value="M23ase_b-sheet_dom"/>
</dbReference>
<dbReference type="CDD" id="cd12797">
    <property type="entry name" value="M23_peptidase"/>
    <property type="match status" value="1"/>
</dbReference>
<dbReference type="Pfam" id="PF01551">
    <property type="entry name" value="Peptidase_M23"/>
    <property type="match status" value="1"/>
</dbReference>
<keyword evidence="12" id="KW-1185">Reference proteome</keyword>
<name>A0ABU9XRE2_9SPHN</name>
<reference evidence="11 12" key="1">
    <citation type="submission" date="2024-05" db="EMBL/GenBank/DDBJ databases">
        <authorList>
            <person name="Liu Q."/>
            <person name="Xin Y.-H."/>
        </authorList>
    </citation>
    <scope>NUCLEOTIDE SEQUENCE [LARGE SCALE GENOMIC DNA]</scope>
    <source>
        <strain evidence="11 12">CGMCC 1.15349</strain>
    </source>
</reference>
<dbReference type="InterPro" id="IPR050570">
    <property type="entry name" value="Cell_wall_metabolism_enzyme"/>
</dbReference>
<dbReference type="EC" id="3.4.-.-" evidence="11"/>
<accession>A0ABU9XRE2</accession>
<evidence type="ECO:0000259" key="10">
    <source>
        <dbReference type="Pfam" id="PF19425"/>
    </source>
</evidence>
<keyword evidence="5" id="KW-0732">Signal</keyword>
<dbReference type="Pfam" id="PF19425">
    <property type="entry name" value="Csd3_N2"/>
    <property type="match status" value="1"/>
</dbReference>
<evidence type="ECO:0000256" key="2">
    <source>
        <dbReference type="ARBA" id="ARBA00004196"/>
    </source>
</evidence>
<dbReference type="SUPFAM" id="SSF51261">
    <property type="entry name" value="Duplicated hybrid motif"/>
    <property type="match status" value="1"/>
</dbReference>
<evidence type="ECO:0000256" key="7">
    <source>
        <dbReference type="ARBA" id="ARBA00022833"/>
    </source>
</evidence>
<evidence type="ECO:0000256" key="6">
    <source>
        <dbReference type="ARBA" id="ARBA00022801"/>
    </source>
</evidence>